<gene>
    <name evidence="1" type="ORF">SAMN05660330_04190</name>
</gene>
<accession>A0A1H0VR73</accession>
<evidence type="ECO:0000313" key="1">
    <source>
        <dbReference type="EMBL" id="SDP80698.1"/>
    </source>
</evidence>
<dbReference type="AlphaFoldDB" id="A0A1H0VR73"/>
<organism evidence="1 2">
    <name type="scientific">Desulforhopalus singaporensis</name>
    <dbReference type="NCBI Taxonomy" id="91360"/>
    <lineage>
        <taxon>Bacteria</taxon>
        <taxon>Pseudomonadati</taxon>
        <taxon>Thermodesulfobacteriota</taxon>
        <taxon>Desulfobulbia</taxon>
        <taxon>Desulfobulbales</taxon>
        <taxon>Desulfocapsaceae</taxon>
        <taxon>Desulforhopalus</taxon>
    </lineage>
</organism>
<dbReference type="RefSeq" id="WP_092226046.1">
    <property type="nucleotide sequence ID" value="NZ_FNJI01000059.1"/>
</dbReference>
<dbReference type="Proteomes" id="UP000199073">
    <property type="component" value="Unassembled WGS sequence"/>
</dbReference>
<reference evidence="1" key="1">
    <citation type="submission" date="2016-10" db="EMBL/GenBank/DDBJ databases">
        <authorList>
            <person name="de Groot N.N."/>
        </authorList>
    </citation>
    <scope>NUCLEOTIDE SEQUENCE [LARGE SCALE GENOMIC DNA]</scope>
    <source>
        <strain evidence="1">DSM 12130</strain>
    </source>
</reference>
<proteinExistence type="predicted"/>
<dbReference type="EMBL" id="FNJI01000059">
    <property type="protein sequence ID" value="SDP80698.1"/>
    <property type="molecule type" value="Genomic_DNA"/>
</dbReference>
<dbReference type="STRING" id="91360.SAMN05660330_04190"/>
<name>A0A1H0VR73_9BACT</name>
<protein>
    <submittedName>
        <fullName evidence="1">Uncharacterized protein</fullName>
    </submittedName>
</protein>
<keyword evidence="2" id="KW-1185">Reference proteome</keyword>
<sequence>MKLILQKDQKKGLTGKLKFIMEAKAELTDEESANLSKYKMGKAMLYTNLEKRGSGVLGMISRAAMGIEITVDDLVKGKRVECNDIMEMLALKDQMEEACKNFKMILDTMATFGGEEVIEY</sequence>
<evidence type="ECO:0000313" key="2">
    <source>
        <dbReference type="Proteomes" id="UP000199073"/>
    </source>
</evidence>